<dbReference type="EMBL" id="KY684090">
    <property type="protein sequence ID" value="ARF09937.1"/>
    <property type="molecule type" value="Genomic_DNA"/>
</dbReference>
<reference evidence="1" key="1">
    <citation type="journal article" date="2017" name="Science">
        <title>Giant viruses with an expanded complement of translation system components.</title>
        <authorList>
            <person name="Schulz F."/>
            <person name="Yutin N."/>
            <person name="Ivanova N.N."/>
            <person name="Ortega D.R."/>
            <person name="Lee T.K."/>
            <person name="Vierheilig J."/>
            <person name="Daims H."/>
            <person name="Horn M."/>
            <person name="Wagner M."/>
            <person name="Jensen G.J."/>
            <person name="Kyrpides N.C."/>
            <person name="Koonin E.V."/>
            <person name="Woyke T."/>
        </authorList>
    </citation>
    <scope>NUCLEOTIDE SEQUENCE</scope>
    <source>
        <strain evidence="1">ILV1</strain>
    </source>
</reference>
<evidence type="ECO:0000313" key="1">
    <source>
        <dbReference type="EMBL" id="ARF09937.1"/>
    </source>
</evidence>
<organism evidence="1">
    <name type="scientific">Indivirus ILV1</name>
    <dbReference type="NCBI Taxonomy" id="1977633"/>
    <lineage>
        <taxon>Viruses</taxon>
        <taxon>Varidnaviria</taxon>
        <taxon>Bamfordvirae</taxon>
        <taxon>Nucleocytoviricota</taxon>
        <taxon>Megaviricetes</taxon>
        <taxon>Imitervirales</taxon>
        <taxon>Mimiviridae</taxon>
        <taxon>Klosneuvirinae</taxon>
        <taxon>Indivirus</taxon>
    </lineage>
</organism>
<sequence>MNNEINLETELLLYSIKLHHSIEIQGTKLDFDLNAYNDMNIIDELNKWQSCFGILGKGNMYESKYISKIIYCLVSDAHVLNNINNIDLFNPILNRFLQIESLTKNNRKIHLRVFPICKTLIVIDWKQYPIYKVYEIHNIDQVKKYYKCNKIEFDTFIKDIRLHPILSSDISNLKDNFKILSITRFQATQENHIKLLEIFLSNHKILEKEIQKEYKKIIKKPSTKAYFV</sequence>
<name>A0A1V0SDZ6_9VIRU</name>
<accession>A0A1V0SDZ6</accession>
<proteinExistence type="predicted"/>
<protein>
    <submittedName>
        <fullName evidence="1">Uncharacterized protein</fullName>
    </submittedName>
</protein>
<gene>
    <name evidence="1" type="ORF">Indivirus_6_3</name>
</gene>